<accession>A0A967F1L9</accession>
<name>A0A967F1L9_9PROT</name>
<dbReference type="Proteomes" id="UP000761264">
    <property type="component" value="Unassembled WGS sequence"/>
</dbReference>
<dbReference type="InterPro" id="IPR029065">
    <property type="entry name" value="Enolase_C-like"/>
</dbReference>
<feature type="domain" description="Mandelate racemase/muconate lactonizing enzyme C-terminal" evidence="4">
    <location>
        <begin position="144"/>
        <end position="243"/>
    </location>
</feature>
<organism evidence="5 6">
    <name type="scientific">Pelagibius litoralis</name>
    <dbReference type="NCBI Taxonomy" id="374515"/>
    <lineage>
        <taxon>Bacteria</taxon>
        <taxon>Pseudomonadati</taxon>
        <taxon>Pseudomonadota</taxon>
        <taxon>Alphaproteobacteria</taxon>
        <taxon>Rhodospirillales</taxon>
        <taxon>Rhodovibrionaceae</taxon>
        <taxon>Pelagibius</taxon>
    </lineage>
</organism>
<evidence type="ECO:0000256" key="2">
    <source>
        <dbReference type="ARBA" id="ARBA00022723"/>
    </source>
</evidence>
<dbReference type="InterPro" id="IPR036849">
    <property type="entry name" value="Enolase-like_C_sf"/>
</dbReference>
<dbReference type="SUPFAM" id="SSF54826">
    <property type="entry name" value="Enolase N-terminal domain-like"/>
    <property type="match status" value="1"/>
</dbReference>
<gene>
    <name evidence="5" type="ORF">HBA54_23115</name>
</gene>
<dbReference type="InterPro" id="IPR013342">
    <property type="entry name" value="Mandelate_racemase_C"/>
</dbReference>
<reference evidence="5" key="1">
    <citation type="submission" date="2020-03" db="EMBL/GenBank/DDBJ databases">
        <title>Genome of Pelagibius litoralis DSM 21314T.</title>
        <authorList>
            <person name="Wang G."/>
        </authorList>
    </citation>
    <scope>NUCLEOTIDE SEQUENCE</scope>
    <source>
        <strain evidence="5">DSM 21314</strain>
    </source>
</reference>
<evidence type="ECO:0000313" key="5">
    <source>
        <dbReference type="EMBL" id="NIA71486.1"/>
    </source>
</evidence>
<comment type="caution">
    <text evidence="5">The sequence shown here is derived from an EMBL/GenBank/DDBJ whole genome shotgun (WGS) entry which is preliminary data.</text>
</comment>
<dbReference type="Pfam" id="PF13378">
    <property type="entry name" value="MR_MLE_C"/>
    <property type="match status" value="1"/>
</dbReference>
<dbReference type="SUPFAM" id="SSF51604">
    <property type="entry name" value="Enolase C-terminal domain-like"/>
    <property type="match status" value="1"/>
</dbReference>
<evidence type="ECO:0000256" key="3">
    <source>
        <dbReference type="ARBA" id="ARBA00022842"/>
    </source>
</evidence>
<dbReference type="GO" id="GO:0000287">
    <property type="term" value="F:magnesium ion binding"/>
    <property type="evidence" value="ECO:0007669"/>
    <property type="project" value="TreeGrafter"/>
</dbReference>
<evidence type="ECO:0000256" key="1">
    <source>
        <dbReference type="ARBA" id="ARBA00001946"/>
    </source>
</evidence>
<sequence length="366" mass="37867">MPGIAAVEARVHRPPAAAEDPEPYAGADSFVFVRLRLRLSDGCEGEGYTGRFLAAEVAHFLNGSVAEALVGCDPLAEPNFSSNLMRRFNPRQMTGVVVSAFSTLDIALHDLRAKSAGVSLAALLGGRRAAAPVHVTCGFPALSTEALAAACAKEIAGGAAGVKVLVAARGRSVAEDADRVRAVRAAIGDRADLIVDANCGYDLDAARNFQRRTADLGLAWFEEPVHGNNPGALAALAADRVHPIGAGQMEQSMERFRQLEVAGVSVLQPNAVFAGGIGAAITVAQKARRSGRTVSPAGGWDIVNIHWMCGAVDQGPVELHRAQNRITRLLRGGAPSLPIADGCLAPPGGMGLGLLPDEAALAACAL</sequence>
<dbReference type="Pfam" id="PF02746">
    <property type="entry name" value="MR_MLE_N"/>
    <property type="match status" value="1"/>
</dbReference>
<keyword evidence="2" id="KW-0479">Metal-binding</keyword>
<dbReference type="InterPro" id="IPR013341">
    <property type="entry name" value="Mandelate_racemase_N_dom"/>
</dbReference>
<dbReference type="PANTHER" id="PTHR13794">
    <property type="entry name" value="ENOLASE SUPERFAMILY, MANDELATE RACEMASE"/>
    <property type="match status" value="1"/>
</dbReference>
<dbReference type="SFLD" id="SFLDS00001">
    <property type="entry name" value="Enolase"/>
    <property type="match status" value="1"/>
</dbReference>
<dbReference type="GO" id="GO:0016052">
    <property type="term" value="P:carbohydrate catabolic process"/>
    <property type="evidence" value="ECO:0007669"/>
    <property type="project" value="TreeGrafter"/>
</dbReference>
<dbReference type="InterPro" id="IPR029017">
    <property type="entry name" value="Enolase-like_N"/>
</dbReference>
<evidence type="ECO:0000313" key="6">
    <source>
        <dbReference type="Proteomes" id="UP000761264"/>
    </source>
</evidence>
<dbReference type="EMBL" id="JAAQPH010000023">
    <property type="protein sequence ID" value="NIA71486.1"/>
    <property type="molecule type" value="Genomic_DNA"/>
</dbReference>
<keyword evidence="6" id="KW-1185">Reference proteome</keyword>
<keyword evidence="3" id="KW-0460">Magnesium</keyword>
<dbReference type="CDD" id="cd03316">
    <property type="entry name" value="MR_like"/>
    <property type="match status" value="1"/>
</dbReference>
<dbReference type="AlphaFoldDB" id="A0A967F1L9"/>
<dbReference type="Gene3D" id="3.30.390.10">
    <property type="entry name" value="Enolase-like, N-terminal domain"/>
    <property type="match status" value="1"/>
</dbReference>
<protein>
    <submittedName>
        <fullName evidence="5">Mandelate racemase/muconate lactonizing enzyme family protein</fullName>
    </submittedName>
</protein>
<evidence type="ECO:0000259" key="4">
    <source>
        <dbReference type="SMART" id="SM00922"/>
    </source>
</evidence>
<dbReference type="SMART" id="SM00922">
    <property type="entry name" value="MR_MLE"/>
    <property type="match status" value="1"/>
</dbReference>
<dbReference type="Gene3D" id="3.20.20.120">
    <property type="entry name" value="Enolase-like C-terminal domain"/>
    <property type="match status" value="1"/>
</dbReference>
<dbReference type="GO" id="GO:0016836">
    <property type="term" value="F:hydro-lyase activity"/>
    <property type="evidence" value="ECO:0007669"/>
    <property type="project" value="TreeGrafter"/>
</dbReference>
<comment type="cofactor">
    <cofactor evidence="1">
        <name>Mg(2+)</name>
        <dbReference type="ChEBI" id="CHEBI:18420"/>
    </cofactor>
</comment>
<proteinExistence type="predicted"/>
<dbReference type="PANTHER" id="PTHR13794:SF58">
    <property type="entry name" value="MITOCHONDRIAL ENOLASE SUPERFAMILY MEMBER 1"/>
    <property type="match status" value="1"/>
</dbReference>
<dbReference type="RefSeq" id="WP_167229174.1">
    <property type="nucleotide sequence ID" value="NZ_JAAQPH010000023.1"/>
</dbReference>
<dbReference type="InterPro" id="IPR046945">
    <property type="entry name" value="RHMD-like"/>
</dbReference>